<keyword evidence="5" id="KW-1185">Reference proteome</keyword>
<feature type="transmembrane region" description="Helical" evidence="1">
    <location>
        <begin position="91"/>
        <end position="109"/>
    </location>
</feature>
<dbReference type="InterPro" id="IPR012373">
    <property type="entry name" value="Ferrdict_sens_TM"/>
</dbReference>
<sequence>MEQHQHAWQSLLDRYINNTISPEEMELLLHKIEEGEVPESFTDALRRHWEVSREQGQTDTRAWNEKFAAMMAEEKRNNPPLKRVMTTGKRLLRYAAAVLLLVAMGTWYFSERNKTAPPAPAISSPATELADLKPGTPGAILKLSNGQEIVLDSANNGVLAIQGNTKIIRRNNQIFYDETASNQTEAVYNTITTPKGRQYQLILADGSKVWLNAASSIRYPTLFTGNKREVEITGEVYFEVAHQTLKNNRANGAGETRMPFIVKVSNAAGHGEEIEVLGTHFNINAYHDEPAVKTTLLEGSVKVSTMAGHSAVLQPGQQSAVAQNGAIHVMKAVNTDAVMAWKNGYFSFDQTDLATLMRQIGRWYDVDISYEGAIPVRKFGGEISRDNNASQVLKIMEETGVRFRIEGRKIIVLP</sequence>
<dbReference type="Gene3D" id="2.60.120.1440">
    <property type="match status" value="1"/>
</dbReference>
<keyword evidence="1" id="KW-1133">Transmembrane helix</keyword>
<evidence type="ECO:0000313" key="5">
    <source>
        <dbReference type="Proteomes" id="UP001549749"/>
    </source>
</evidence>
<keyword evidence="1" id="KW-0812">Transmembrane</keyword>
<dbReference type="PANTHER" id="PTHR30273:SF2">
    <property type="entry name" value="PROTEIN FECR"/>
    <property type="match status" value="1"/>
</dbReference>
<evidence type="ECO:0000256" key="1">
    <source>
        <dbReference type="SAM" id="Phobius"/>
    </source>
</evidence>
<accession>A0ABV2TE75</accession>
<evidence type="ECO:0000259" key="3">
    <source>
        <dbReference type="Pfam" id="PF16344"/>
    </source>
</evidence>
<dbReference type="Pfam" id="PF04773">
    <property type="entry name" value="FecR"/>
    <property type="match status" value="1"/>
</dbReference>
<dbReference type="InterPro" id="IPR006860">
    <property type="entry name" value="FecR"/>
</dbReference>
<name>A0ABV2TE75_9BACT</name>
<evidence type="ECO:0000313" key="4">
    <source>
        <dbReference type="EMBL" id="MET7000414.1"/>
    </source>
</evidence>
<organism evidence="4 5">
    <name type="scientific">Chitinophaga defluvii</name>
    <dbReference type="NCBI Taxonomy" id="3163343"/>
    <lineage>
        <taxon>Bacteria</taxon>
        <taxon>Pseudomonadati</taxon>
        <taxon>Bacteroidota</taxon>
        <taxon>Chitinophagia</taxon>
        <taxon>Chitinophagales</taxon>
        <taxon>Chitinophagaceae</taxon>
        <taxon>Chitinophaga</taxon>
    </lineage>
</organism>
<proteinExistence type="predicted"/>
<dbReference type="InterPro" id="IPR032508">
    <property type="entry name" value="FecR_C"/>
</dbReference>
<protein>
    <submittedName>
        <fullName evidence="4">FecR domain-containing protein</fullName>
    </submittedName>
</protein>
<feature type="domain" description="FecR protein" evidence="2">
    <location>
        <begin position="190"/>
        <end position="302"/>
    </location>
</feature>
<gene>
    <name evidence="4" type="ORF">ABR189_23685</name>
</gene>
<dbReference type="RefSeq" id="WP_354662973.1">
    <property type="nucleotide sequence ID" value="NZ_JBEXAC010000002.1"/>
</dbReference>
<keyword evidence="1" id="KW-0472">Membrane</keyword>
<dbReference type="Proteomes" id="UP001549749">
    <property type="component" value="Unassembled WGS sequence"/>
</dbReference>
<evidence type="ECO:0000259" key="2">
    <source>
        <dbReference type="Pfam" id="PF04773"/>
    </source>
</evidence>
<feature type="domain" description="Protein FecR C-terminal" evidence="3">
    <location>
        <begin position="345"/>
        <end position="412"/>
    </location>
</feature>
<dbReference type="PANTHER" id="PTHR30273">
    <property type="entry name" value="PERIPLASMIC SIGNAL SENSOR AND SIGMA FACTOR ACTIVATOR FECR-RELATED"/>
    <property type="match status" value="1"/>
</dbReference>
<dbReference type="Pfam" id="PF16344">
    <property type="entry name" value="FecR_C"/>
    <property type="match status" value="1"/>
</dbReference>
<reference evidence="4 5" key="1">
    <citation type="submission" date="2024-06" db="EMBL/GenBank/DDBJ databases">
        <title>Chitinophaga defluvii sp. nov., isolated from municipal sewage.</title>
        <authorList>
            <person name="Zhang L."/>
        </authorList>
    </citation>
    <scope>NUCLEOTIDE SEQUENCE [LARGE SCALE GENOMIC DNA]</scope>
    <source>
        <strain evidence="4 5">H8</strain>
    </source>
</reference>
<dbReference type="Gene3D" id="3.55.50.30">
    <property type="match status" value="1"/>
</dbReference>
<comment type="caution">
    <text evidence="4">The sequence shown here is derived from an EMBL/GenBank/DDBJ whole genome shotgun (WGS) entry which is preliminary data.</text>
</comment>
<dbReference type="EMBL" id="JBEXAC010000002">
    <property type="protein sequence ID" value="MET7000414.1"/>
    <property type="molecule type" value="Genomic_DNA"/>
</dbReference>